<dbReference type="HOGENOM" id="CLU_020639_1_1_1"/>
<dbReference type="eggNOG" id="KOG0538">
    <property type="taxonomic scope" value="Eukaryota"/>
</dbReference>
<dbReference type="OrthoDB" id="1925334at2759"/>
<dbReference type="InterPro" id="IPR037458">
    <property type="entry name" value="L-MDH/L-LDH_FMN-bd"/>
</dbReference>
<keyword evidence="26" id="KW-1185">Reference proteome</keyword>
<dbReference type="Proteomes" id="UP000002037">
    <property type="component" value="Unassembled WGS sequence"/>
</dbReference>
<evidence type="ECO:0000256" key="4">
    <source>
        <dbReference type="ARBA" id="ARBA00011881"/>
    </source>
</evidence>
<dbReference type="VEuPathDB" id="FungiDB:CTRG_03633"/>
<dbReference type="PROSITE" id="PS50255">
    <property type="entry name" value="CYTOCHROME_B5_2"/>
    <property type="match status" value="1"/>
</dbReference>
<dbReference type="Gene3D" id="3.10.120.10">
    <property type="entry name" value="Cytochrome b5-like heme/steroid binding domain"/>
    <property type="match status" value="1"/>
</dbReference>
<keyword evidence="6" id="KW-0349">Heme</keyword>
<feature type="domain" description="FMN hydroxy acid dehydrogenase" evidence="24">
    <location>
        <begin position="196"/>
        <end position="557"/>
    </location>
</feature>
<evidence type="ECO:0000256" key="10">
    <source>
        <dbReference type="ARBA" id="ARBA00022946"/>
    </source>
</evidence>
<comment type="similarity">
    <text evidence="16">In the N-terminal section; belongs to the cytochrome b5 family.</text>
</comment>
<dbReference type="GO" id="GO:0020037">
    <property type="term" value="F:heme binding"/>
    <property type="evidence" value="ECO:0007669"/>
    <property type="project" value="InterPro"/>
</dbReference>
<feature type="region of interest" description="Disordered" evidence="22">
    <location>
        <begin position="364"/>
        <end position="388"/>
    </location>
</feature>
<evidence type="ECO:0000256" key="14">
    <source>
        <dbReference type="ARBA" id="ARBA00052399"/>
    </source>
</evidence>
<reference evidence="25 26" key="1">
    <citation type="journal article" date="2009" name="Nature">
        <title>Evolution of pathogenicity and sexual reproduction in eight Candida genomes.</title>
        <authorList>
            <person name="Butler G."/>
            <person name="Rasmussen M.D."/>
            <person name="Lin M.F."/>
            <person name="Santos M.A."/>
            <person name="Sakthikumar S."/>
            <person name="Munro C.A."/>
            <person name="Rheinbay E."/>
            <person name="Grabherr M."/>
            <person name="Forche A."/>
            <person name="Reedy J.L."/>
            <person name="Agrafioti I."/>
            <person name="Arnaud M.B."/>
            <person name="Bates S."/>
            <person name="Brown A.J."/>
            <person name="Brunke S."/>
            <person name="Costanzo M.C."/>
            <person name="Fitzpatrick D.A."/>
            <person name="de Groot P.W."/>
            <person name="Harris D."/>
            <person name="Hoyer L.L."/>
            <person name="Hube B."/>
            <person name="Klis F.M."/>
            <person name="Kodira C."/>
            <person name="Lennard N."/>
            <person name="Logue M.E."/>
            <person name="Martin R."/>
            <person name="Neiman A.M."/>
            <person name="Nikolaou E."/>
            <person name="Quail M.A."/>
            <person name="Quinn J."/>
            <person name="Santos M.C."/>
            <person name="Schmitzberger F.F."/>
            <person name="Sherlock G."/>
            <person name="Shah P."/>
            <person name="Silverstein K.A."/>
            <person name="Skrzypek M.S."/>
            <person name="Soll D."/>
            <person name="Staggs R."/>
            <person name="Stansfield I."/>
            <person name="Stumpf M.P."/>
            <person name="Sudbery P.E."/>
            <person name="Srikantha T."/>
            <person name="Zeng Q."/>
            <person name="Berman J."/>
            <person name="Berriman M."/>
            <person name="Heitman J."/>
            <person name="Gow N.A."/>
            <person name="Lorenz M.C."/>
            <person name="Birren B.W."/>
            <person name="Kellis M."/>
            <person name="Cuomo C.A."/>
        </authorList>
    </citation>
    <scope>NUCLEOTIDE SEQUENCE [LARGE SCALE GENOMIC DNA]</scope>
    <source>
        <strain evidence="26">ATCC MYA-3404 / T1</strain>
    </source>
</reference>
<proteinExistence type="inferred from homology"/>
<evidence type="ECO:0000256" key="6">
    <source>
        <dbReference type="ARBA" id="ARBA00022617"/>
    </source>
</evidence>
<evidence type="ECO:0000259" key="24">
    <source>
        <dbReference type="PROSITE" id="PS51349"/>
    </source>
</evidence>
<evidence type="ECO:0000256" key="22">
    <source>
        <dbReference type="SAM" id="MobiDB-lite"/>
    </source>
</evidence>
<comment type="subcellular location">
    <subcellularLocation>
        <location evidence="3">Mitochondrion intermembrane space</location>
    </subcellularLocation>
</comment>
<dbReference type="FunFam" id="3.20.20.70:FF:000062">
    <property type="entry name" value="Cytochrome b2, mitochondrial, putative"/>
    <property type="match status" value="1"/>
</dbReference>
<dbReference type="FunFam" id="3.10.120.10:FF:000009">
    <property type="entry name" value="Cytochrome b2, mitochondrial, putative"/>
    <property type="match status" value="1"/>
</dbReference>
<gene>
    <name evidence="25" type="ORF">CTRG_03633</name>
</gene>
<organism evidence="25 26">
    <name type="scientific">Candida tropicalis (strain ATCC MYA-3404 / T1)</name>
    <name type="common">Yeast</name>
    <dbReference type="NCBI Taxonomy" id="294747"/>
    <lineage>
        <taxon>Eukaryota</taxon>
        <taxon>Fungi</taxon>
        <taxon>Dikarya</taxon>
        <taxon>Ascomycota</taxon>
        <taxon>Saccharomycotina</taxon>
        <taxon>Pichiomycetes</taxon>
        <taxon>Debaryomycetaceae</taxon>
        <taxon>Candida/Lodderomyces clade</taxon>
        <taxon>Candida</taxon>
    </lineage>
</organism>
<dbReference type="InterPro" id="IPR036400">
    <property type="entry name" value="Cyt_B5-like_heme/steroid_sf"/>
</dbReference>
<comment type="catalytic activity">
    <reaction evidence="14">
        <text>(S)-lactate + 2 Fe(III)-[cytochrome c] = 2 Fe(II)-[cytochrome c] + pyruvate + 2 H(+)</text>
        <dbReference type="Rhea" id="RHEA:19909"/>
        <dbReference type="Rhea" id="RHEA-COMP:10350"/>
        <dbReference type="Rhea" id="RHEA-COMP:14399"/>
        <dbReference type="ChEBI" id="CHEBI:15361"/>
        <dbReference type="ChEBI" id="CHEBI:15378"/>
        <dbReference type="ChEBI" id="CHEBI:16651"/>
        <dbReference type="ChEBI" id="CHEBI:29033"/>
        <dbReference type="ChEBI" id="CHEBI:29034"/>
        <dbReference type="EC" id="1.1.2.3"/>
    </reaction>
    <physiologicalReaction direction="left-to-right" evidence="14">
        <dbReference type="Rhea" id="RHEA:19910"/>
    </physiologicalReaction>
</comment>
<evidence type="ECO:0000256" key="12">
    <source>
        <dbReference type="ARBA" id="ARBA00023004"/>
    </source>
</evidence>
<dbReference type="RefSeq" id="XP_002549336.1">
    <property type="nucleotide sequence ID" value="XM_002549290.1"/>
</dbReference>
<keyword evidence="5" id="KW-0813">Transport</keyword>
<dbReference type="PROSITE" id="PS00557">
    <property type="entry name" value="FMN_HYDROXY_ACID_DH_1"/>
    <property type="match status" value="1"/>
</dbReference>
<feature type="region of interest" description="Disordered" evidence="22">
    <location>
        <begin position="161"/>
        <end position="192"/>
    </location>
</feature>
<dbReference type="InterPro" id="IPR037396">
    <property type="entry name" value="FMN_HAD"/>
</dbReference>
<dbReference type="InterPro" id="IPR013785">
    <property type="entry name" value="Aldolase_TIM"/>
</dbReference>
<dbReference type="InterPro" id="IPR001199">
    <property type="entry name" value="Cyt_B5-like_heme/steroid-bd"/>
</dbReference>
<keyword evidence="11" id="KW-0560">Oxidoreductase</keyword>
<evidence type="ECO:0000256" key="5">
    <source>
        <dbReference type="ARBA" id="ARBA00022448"/>
    </source>
</evidence>
<feature type="domain" description="Cytochrome b5 heme-binding" evidence="23">
    <location>
        <begin position="1"/>
        <end position="77"/>
    </location>
</feature>
<dbReference type="GO" id="GO:0046872">
    <property type="term" value="F:metal ion binding"/>
    <property type="evidence" value="ECO:0007669"/>
    <property type="project" value="UniProtKB-KW"/>
</dbReference>
<dbReference type="SUPFAM" id="SSF55856">
    <property type="entry name" value="Cytochrome b5-like heme/steroid binding domain"/>
    <property type="match status" value="1"/>
</dbReference>
<dbReference type="GO" id="GO:0004460">
    <property type="term" value="F:L-lactate dehydrogenase (cytochrome) activity"/>
    <property type="evidence" value="ECO:0007669"/>
    <property type="project" value="UniProtKB-EC"/>
</dbReference>
<dbReference type="PANTHER" id="PTHR10578">
    <property type="entry name" value="S -2-HYDROXY-ACID OXIDASE-RELATED"/>
    <property type="match status" value="1"/>
</dbReference>
<evidence type="ECO:0000256" key="7">
    <source>
        <dbReference type="ARBA" id="ARBA00022630"/>
    </source>
</evidence>
<dbReference type="PROSITE" id="PS51349">
    <property type="entry name" value="FMN_HYDROXY_ACID_DH_2"/>
    <property type="match status" value="1"/>
</dbReference>
<comment type="similarity">
    <text evidence="15">In the C-terminal section; belongs to the FMN-dependent alpha-hydroxy acid dehydrogenase family.</text>
</comment>
<sequence>MPLSLEEVAKHNKKDDCWVIIHGKAYDLSGFLDEHPGGSAIIMKYAGKDATKAFDPIHPGDTLAKYLSPECNKGDVEKRKKKAKKAKTKTTKTKSVEEGVQKEEQPKQQPSPAPSVEASGDNDVVDEFDVEYDEQEGKAPIQPLAPAPAGGVAEQYVEVNGDEEDGDEEEDDDDDDDEEPPTPEELKRREYVKNKPDLSQIYNLYDFEFVARHTMEPVGWSYYSSSADGEATFRLNTASYQRIFFKPKVMVDVTEVDISTTMLGTKVSFPVYITATALGKLGHPDGEKVLTRSADKQDIIQMIPTLASCSFDEIVDAATDKQTQWFQLYVNADREITKKIIQHAEKRGIKGLFITVDAPQLGRREKDMKSKSINDLSHVQGDDESADRSQGAARAISSFIDTSLSWKDLEWFKSVTKMPIILKGVQRVDDAVLAAEHGCQGVVLSNHGGRQLEYSPPPIEVLAELMPVLREKGLADNFEVYVDGGIRRATDVLKAICLGAKGVGIGRPFLYAMSTYGDAGVTKAIQLLKDEMIMDMRLLGVTSLDQLDESFVDTRYMQTRYVPEDKLFERVYEPIPLPRFKDSKL</sequence>
<accession>C5MC41</accession>
<evidence type="ECO:0000256" key="9">
    <source>
        <dbReference type="ARBA" id="ARBA00022723"/>
    </source>
</evidence>
<feature type="region of interest" description="Disordered" evidence="22">
    <location>
        <begin position="62"/>
        <end position="121"/>
    </location>
</feature>
<evidence type="ECO:0000256" key="3">
    <source>
        <dbReference type="ARBA" id="ARBA00004569"/>
    </source>
</evidence>
<dbReference type="CDD" id="cd02922">
    <property type="entry name" value="FCB2_FMN"/>
    <property type="match status" value="1"/>
</dbReference>
<dbReference type="Gene3D" id="3.20.20.70">
    <property type="entry name" value="Aldolase class I"/>
    <property type="match status" value="1"/>
</dbReference>
<dbReference type="GO" id="GO:0005758">
    <property type="term" value="C:mitochondrial intermembrane space"/>
    <property type="evidence" value="ECO:0007669"/>
    <property type="project" value="UniProtKB-SubCell"/>
</dbReference>
<comment type="subunit">
    <text evidence="4">Homotetramer.</text>
</comment>
<dbReference type="EMBL" id="GG692398">
    <property type="protein sequence ID" value="EER33208.1"/>
    <property type="molecule type" value="Genomic_DNA"/>
</dbReference>
<dbReference type="Pfam" id="PF01070">
    <property type="entry name" value="FMN_dh"/>
    <property type="match status" value="1"/>
</dbReference>
<evidence type="ECO:0000256" key="17">
    <source>
        <dbReference type="ARBA" id="ARBA00066458"/>
    </source>
</evidence>
<keyword evidence="12" id="KW-0408">Iron</keyword>
<dbReference type="PANTHER" id="PTHR10578:SF148">
    <property type="entry name" value="L-LACTATE DEHYDROGENASE (CYTOCHROME)"/>
    <property type="match status" value="1"/>
</dbReference>
<dbReference type="SMART" id="SM01117">
    <property type="entry name" value="Cyt-b5"/>
    <property type="match status" value="1"/>
</dbReference>
<keyword evidence="13" id="KW-0496">Mitochondrion</keyword>
<evidence type="ECO:0000256" key="19">
    <source>
        <dbReference type="ARBA" id="ARBA00075949"/>
    </source>
</evidence>
<evidence type="ECO:0000256" key="20">
    <source>
        <dbReference type="ARBA" id="ARBA00078774"/>
    </source>
</evidence>
<dbReference type="KEGG" id="ctp:CTRG_03633"/>
<dbReference type="AlphaFoldDB" id="C5MC41"/>
<feature type="compositionally biased region" description="Basic residues" evidence="22">
    <location>
        <begin position="79"/>
        <end position="92"/>
    </location>
</feature>
<dbReference type="STRING" id="294747.C5MC41"/>
<dbReference type="EC" id="1.1.2.3" evidence="17"/>
<dbReference type="Pfam" id="PF00173">
    <property type="entry name" value="Cyt-b5"/>
    <property type="match status" value="1"/>
</dbReference>
<evidence type="ECO:0000256" key="2">
    <source>
        <dbReference type="ARBA" id="ARBA00001970"/>
    </source>
</evidence>
<dbReference type="PRINTS" id="PR00363">
    <property type="entry name" value="CYTOCHROMEB5"/>
</dbReference>
<protein>
    <recommendedName>
        <fullName evidence="18">L-lactate dehydrogenase (cytochrome)</fullName>
        <ecNumber evidence="17">1.1.2.3</ecNumber>
    </recommendedName>
    <alternativeName>
        <fullName evidence="20">Cytochrome b2</fullName>
    </alternativeName>
    <alternativeName>
        <fullName evidence="19">Flavocytochrome b2</fullName>
    </alternativeName>
    <alternativeName>
        <fullName evidence="21">L-lactate ferricytochrome c oxidoreductase</fullName>
    </alternativeName>
</protein>
<dbReference type="PROSITE" id="PS00191">
    <property type="entry name" value="CYTOCHROME_B5_1"/>
    <property type="match status" value="1"/>
</dbReference>
<keyword evidence="10" id="KW-0809">Transit peptide</keyword>
<evidence type="ECO:0000256" key="18">
    <source>
        <dbReference type="ARBA" id="ARBA00068515"/>
    </source>
</evidence>
<evidence type="ECO:0000256" key="1">
    <source>
        <dbReference type="ARBA" id="ARBA00001917"/>
    </source>
</evidence>
<dbReference type="eggNOG" id="KOG0537">
    <property type="taxonomic scope" value="Eukaryota"/>
</dbReference>
<feature type="compositionally biased region" description="Acidic residues" evidence="22">
    <location>
        <begin position="161"/>
        <end position="182"/>
    </location>
</feature>
<keyword evidence="9" id="KW-0479">Metal-binding</keyword>
<keyword evidence="7" id="KW-0285">Flavoprotein</keyword>
<evidence type="ECO:0000259" key="23">
    <source>
        <dbReference type="PROSITE" id="PS50255"/>
    </source>
</evidence>
<dbReference type="InterPro" id="IPR018506">
    <property type="entry name" value="Cyt_B5_heme-BS"/>
</dbReference>
<evidence type="ECO:0000256" key="8">
    <source>
        <dbReference type="ARBA" id="ARBA00022643"/>
    </source>
</evidence>
<evidence type="ECO:0000313" key="26">
    <source>
        <dbReference type="Proteomes" id="UP000002037"/>
    </source>
</evidence>
<comment type="cofactor">
    <cofactor evidence="2">
        <name>heme b</name>
        <dbReference type="ChEBI" id="CHEBI:60344"/>
    </cofactor>
</comment>
<evidence type="ECO:0000256" key="11">
    <source>
        <dbReference type="ARBA" id="ARBA00023002"/>
    </source>
</evidence>
<dbReference type="InterPro" id="IPR000262">
    <property type="entry name" value="FMN-dep_DH"/>
</dbReference>
<evidence type="ECO:0000256" key="16">
    <source>
        <dbReference type="ARBA" id="ARBA00061589"/>
    </source>
</evidence>
<evidence type="ECO:0000256" key="21">
    <source>
        <dbReference type="ARBA" id="ARBA00078938"/>
    </source>
</evidence>
<evidence type="ECO:0000256" key="15">
    <source>
        <dbReference type="ARBA" id="ARBA00061137"/>
    </source>
</evidence>
<evidence type="ECO:0000256" key="13">
    <source>
        <dbReference type="ARBA" id="ARBA00023128"/>
    </source>
</evidence>
<dbReference type="GeneID" id="8297767"/>
<dbReference type="SUPFAM" id="SSF51395">
    <property type="entry name" value="FMN-linked oxidoreductases"/>
    <property type="match status" value="1"/>
</dbReference>
<evidence type="ECO:0000313" key="25">
    <source>
        <dbReference type="EMBL" id="EER33208.1"/>
    </source>
</evidence>
<comment type="cofactor">
    <cofactor evidence="1">
        <name>FMN</name>
        <dbReference type="ChEBI" id="CHEBI:58210"/>
    </cofactor>
</comment>
<name>C5MC41_CANTT</name>
<feature type="compositionally biased region" description="Basic and acidic residues" evidence="22">
    <location>
        <begin position="94"/>
        <end position="106"/>
    </location>
</feature>
<dbReference type="GO" id="GO:0006089">
    <property type="term" value="P:lactate metabolic process"/>
    <property type="evidence" value="ECO:0007669"/>
    <property type="project" value="TreeGrafter"/>
</dbReference>
<dbReference type="InterPro" id="IPR008259">
    <property type="entry name" value="FMN_hydac_DH_AS"/>
</dbReference>
<keyword evidence="8" id="KW-0288">FMN</keyword>